<comment type="catalytic activity">
    <reaction evidence="6">
        <text>D-mannitol 1-phosphate + NAD(+) = beta-D-fructose 6-phosphate + NADH + H(+)</text>
        <dbReference type="Rhea" id="RHEA:19661"/>
        <dbReference type="ChEBI" id="CHEBI:15378"/>
        <dbReference type="ChEBI" id="CHEBI:57540"/>
        <dbReference type="ChEBI" id="CHEBI:57634"/>
        <dbReference type="ChEBI" id="CHEBI:57945"/>
        <dbReference type="ChEBI" id="CHEBI:61381"/>
        <dbReference type="EC" id="1.1.1.17"/>
    </reaction>
</comment>
<protein>
    <recommendedName>
        <fullName evidence="3">Mannitol-1-phosphate 5-dehydrogenase</fullName>
        <ecNumber evidence="2">1.1.1.17</ecNumber>
    </recommendedName>
</protein>
<dbReference type="PRINTS" id="PR00084">
    <property type="entry name" value="MTLDHDRGNASE"/>
</dbReference>
<evidence type="ECO:0000256" key="6">
    <source>
        <dbReference type="ARBA" id="ARBA00048615"/>
    </source>
</evidence>
<evidence type="ECO:0000256" key="4">
    <source>
        <dbReference type="ARBA" id="ARBA00023002"/>
    </source>
</evidence>
<evidence type="ECO:0000259" key="7">
    <source>
        <dbReference type="Pfam" id="PF01232"/>
    </source>
</evidence>
<keyword evidence="4 9" id="KW-0560">Oxidoreductase</keyword>
<dbReference type="EC" id="1.1.1.17" evidence="2"/>
<dbReference type="InterPro" id="IPR013118">
    <property type="entry name" value="Mannitol_DH_C"/>
</dbReference>
<dbReference type="Pfam" id="PF08125">
    <property type="entry name" value="Mannitol_dh_C"/>
    <property type="match status" value="1"/>
</dbReference>
<dbReference type="InterPro" id="IPR013131">
    <property type="entry name" value="Mannitol_DH_N"/>
</dbReference>
<dbReference type="PANTHER" id="PTHR43362">
    <property type="entry name" value="MANNITOL DEHYDROGENASE DSF1-RELATED"/>
    <property type="match status" value="1"/>
</dbReference>
<dbReference type="Proteomes" id="UP001589750">
    <property type="component" value="Unassembled WGS sequence"/>
</dbReference>
<dbReference type="Gene3D" id="3.40.50.720">
    <property type="entry name" value="NAD(P)-binding Rossmann-like Domain"/>
    <property type="match status" value="1"/>
</dbReference>
<evidence type="ECO:0000313" key="9">
    <source>
        <dbReference type="EMBL" id="MFB9315022.1"/>
    </source>
</evidence>
<evidence type="ECO:0000256" key="3">
    <source>
        <dbReference type="ARBA" id="ARBA00016219"/>
    </source>
</evidence>
<evidence type="ECO:0000256" key="1">
    <source>
        <dbReference type="ARBA" id="ARBA00006541"/>
    </source>
</evidence>
<accession>A0ABV5KE67</accession>
<dbReference type="PROSITE" id="PS00974">
    <property type="entry name" value="MANNITOL_DHGENASE"/>
    <property type="match status" value="1"/>
</dbReference>
<dbReference type="InterPro" id="IPR000669">
    <property type="entry name" value="Mannitol_DH"/>
</dbReference>
<dbReference type="SUPFAM" id="SSF51735">
    <property type="entry name" value="NAD(P)-binding Rossmann-fold domains"/>
    <property type="match status" value="1"/>
</dbReference>
<feature type="domain" description="Mannitol dehydrogenase N-terminal" evidence="7">
    <location>
        <begin position="33"/>
        <end position="262"/>
    </location>
</feature>
<dbReference type="InterPro" id="IPR023027">
    <property type="entry name" value="Mannitol_DH_CS"/>
</dbReference>
<dbReference type="InterPro" id="IPR036291">
    <property type="entry name" value="NAD(P)-bd_dom_sf"/>
</dbReference>
<comment type="similarity">
    <text evidence="1">Belongs to the mannitol dehydrogenase family.</text>
</comment>
<proteinExistence type="inferred from homology"/>
<dbReference type="Gene3D" id="1.10.1040.10">
    <property type="entry name" value="N-(1-d-carboxylethyl)-l-norvaline Dehydrogenase, domain 2"/>
    <property type="match status" value="1"/>
</dbReference>
<evidence type="ECO:0000259" key="8">
    <source>
        <dbReference type="Pfam" id="PF08125"/>
    </source>
</evidence>
<dbReference type="SUPFAM" id="SSF48179">
    <property type="entry name" value="6-phosphogluconate dehydrogenase C-terminal domain-like"/>
    <property type="match status" value="1"/>
</dbReference>
<dbReference type="InterPro" id="IPR050988">
    <property type="entry name" value="Mannitol_DH/Oxidoreductase"/>
</dbReference>
<comment type="caution">
    <text evidence="9">The sequence shown here is derived from an EMBL/GenBank/DDBJ whole genome shotgun (WGS) entry which is preliminary data.</text>
</comment>
<dbReference type="RefSeq" id="WP_211350961.1">
    <property type="nucleotide sequence ID" value="NZ_JBHMDG010000027.1"/>
</dbReference>
<keyword evidence="5" id="KW-0520">NAD</keyword>
<dbReference type="InterPro" id="IPR013328">
    <property type="entry name" value="6PGD_dom2"/>
</dbReference>
<dbReference type="InterPro" id="IPR008927">
    <property type="entry name" value="6-PGluconate_DH-like_C_sf"/>
</dbReference>
<sequence length="487" mass="53116">MTDSVRRLDATSLESAHRDVTVPGYDRAATTTGIVHLGVGGFHRAHQAVYLDELMALGRASDWAICGVGVLPADAHMRDVLREQDHLYTVAVRHPDGSLTTRVVGAMTDYLFAPDDPAAVVRRMADPATRIVSLTITEGGYALDQVTARADTDPPTAFSLLADALALRREAGETPFTVMSCDNVEDNGLIAKAALTAYAQTVDPDLADWIGEHVRFPGSMVDRITPATTDADRDEVAEQTGLHDEWPVVCEPFRQWVLEDHDGDHGSDHRPPWEEVGVQVVPDVRPFERMKLRLLNGGHQVLGHLGYLAGHRWVHEAAQDPAVGALLGAYLEREAVPSFEPPEGTDLSDYARTVRERFASPAIRDSLERICAQTSDRLPKFVLPVVRDQLAAGGDVRLGALVVAGWARYAEGTDEQGDAIDVVDPRRDELMAAAAAQHDDPTAFLRVTDVFGDLAEHDRFVTAYVAALEGLHTDGVRRTVERVLAET</sequence>
<reference evidence="9 10" key="1">
    <citation type="submission" date="2024-09" db="EMBL/GenBank/DDBJ databases">
        <authorList>
            <person name="Sun Q."/>
            <person name="Mori K."/>
        </authorList>
    </citation>
    <scope>NUCLEOTIDE SEQUENCE [LARGE SCALE GENOMIC DNA]</scope>
    <source>
        <strain evidence="9 10">JCM 9626</strain>
    </source>
</reference>
<evidence type="ECO:0000256" key="2">
    <source>
        <dbReference type="ARBA" id="ARBA00012939"/>
    </source>
</evidence>
<dbReference type="PANTHER" id="PTHR43362:SF1">
    <property type="entry name" value="MANNITOL DEHYDROGENASE 2-RELATED"/>
    <property type="match status" value="1"/>
</dbReference>
<dbReference type="EMBL" id="JBHMDG010000027">
    <property type="protein sequence ID" value="MFB9315022.1"/>
    <property type="molecule type" value="Genomic_DNA"/>
</dbReference>
<evidence type="ECO:0000256" key="5">
    <source>
        <dbReference type="ARBA" id="ARBA00023027"/>
    </source>
</evidence>
<evidence type="ECO:0000313" key="10">
    <source>
        <dbReference type="Proteomes" id="UP001589750"/>
    </source>
</evidence>
<dbReference type="GO" id="GO:0016491">
    <property type="term" value="F:oxidoreductase activity"/>
    <property type="evidence" value="ECO:0007669"/>
    <property type="project" value="UniProtKB-KW"/>
</dbReference>
<gene>
    <name evidence="9" type="ORF">ACFFRI_18340</name>
</gene>
<dbReference type="Pfam" id="PF01232">
    <property type="entry name" value="Mannitol_dh"/>
    <property type="match status" value="1"/>
</dbReference>
<keyword evidence="10" id="KW-1185">Reference proteome</keyword>
<feature type="domain" description="Mannitol dehydrogenase C-terminal" evidence="8">
    <location>
        <begin position="283"/>
        <end position="470"/>
    </location>
</feature>
<name>A0ABV5KE67_9ACTN</name>
<organism evidence="9 10">
    <name type="scientific">Nocardioides plantarum</name>
    <dbReference type="NCBI Taxonomy" id="29299"/>
    <lineage>
        <taxon>Bacteria</taxon>
        <taxon>Bacillati</taxon>
        <taxon>Actinomycetota</taxon>
        <taxon>Actinomycetes</taxon>
        <taxon>Propionibacteriales</taxon>
        <taxon>Nocardioidaceae</taxon>
        <taxon>Nocardioides</taxon>
    </lineage>
</organism>